<dbReference type="Proteomes" id="UP001140949">
    <property type="component" value="Unassembled WGS sequence"/>
</dbReference>
<comment type="similarity">
    <text evidence="1">Belongs to the diacylglycerol acyltransferase family.</text>
</comment>
<evidence type="ECO:0000256" key="4">
    <source>
        <dbReference type="SAM" id="MobiDB-lite"/>
    </source>
</evidence>
<evidence type="ECO:0000256" key="3">
    <source>
        <dbReference type="ARBA" id="ARBA00023315"/>
    </source>
</evidence>
<evidence type="ECO:0000256" key="1">
    <source>
        <dbReference type="ARBA" id="ARBA00005420"/>
    </source>
</evidence>
<dbReference type="InterPro" id="IPR029058">
    <property type="entry name" value="AB_hydrolase_fold"/>
</dbReference>
<dbReference type="InterPro" id="IPR007130">
    <property type="entry name" value="DAGAT"/>
</dbReference>
<dbReference type="SUPFAM" id="SSF53474">
    <property type="entry name" value="alpha/beta-Hydrolases"/>
    <property type="match status" value="1"/>
</dbReference>
<feature type="domain" description="Serine aminopeptidase S33" evidence="5">
    <location>
        <begin position="158"/>
        <end position="358"/>
    </location>
</feature>
<dbReference type="PANTHER" id="PTHR22753">
    <property type="entry name" value="TRANSMEMBRANE PROTEIN 68"/>
    <property type="match status" value="1"/>
</dbReference>
<dbReference type="Gene3D" id="3.40.50.1820">
    <property type="entry name" value="alpha/beta hydrolase"/>
    <property type="match status" value="1"/>
</dbReference>
<feature type="region of interest" description="Disordered" evidence="4">
    <location>
        <begin position="676"/>
        <end position="708"/>
    </location>
</feature>
<dbReference type="Pfam" id="PF12146">
    <property type="entry name" value="Hydrolase_4"/>
    <property type="match status" value="1"/>
</dbReference>
<organism evidence="6 7">
    <name type="scientific">Iris pallida</name>
    <name type="common">Sweet iris</name>
    <dbReference type="NCBI Taxonomy" id="29817"/>
    <lineage>
        <taxon>Eukaryota</taxon>
        <taxon>Viridiplantae</taxon>
        <taxon>Streptophyta</taxon>
        <taxon>Embryophyta</taxon>
        <taxon>Tracheophyta</taxon>
        <taxon>Spermatophyta</taxon>
        <taxon>Magnoliopsida</taxon>
        <taxon>Liliopsida</taxon>
        <taxon>Asparagales</taxon>
        <taxon>Iridaceae</taxon>
        <taxon>Iridoideae</taxon>
        <taxon>Irideae</taxon>
        <taxon>Iris</taxon>
    </lineage>
</organism>
<comment type="caution">
    <text evidence="6">The sequence shown here is derived from an EMBL/GenBank/DDBJ whole genome shotgun (WGS) entry which is preliminary data.</text>
</comment>
<evidence type="ECO:0000256" key="2">
    <source>
        <dbReference type="ARBA" id="ARBA00022679"/>
    </source>
</evidence>
<feature type="compositionally biased region" description="Low complexity" evidence="4">
    <location>
        <begin position="1"/>
        <end position="14"/>
    </location>
</feature>
<evidence type="ECO:0000259" key="5">
    <source>
        <dbReference type="Pfam" id="PF12146"/>
    </source>
</evidence>
<sequence length="708" mass="79448">MATSFSSLPRLSLPPTKPTSRKLRGSHFRVASRSSVGETLHKKDLAVNLLNHNGLVKVKEGDDIGLVPLYDDGYGSRSVNDYLDAAREIIKTDDNGPPRWLCPVECGQPISGAPVLMFLPDIDGTGMGLILHHKSLGKVFEVRCLHIPMSDRTPFEGLVKFVEQSVKHEHALSPKRPIYLLGDSFGGCLALAVAARNPSIDLVLVLVNPATSFNKSKLQPFIPVLEALPRDFPTGILSALTLLVGGPFKTAMANIVEDLPQQMLSELSNSLSSFLPFLSDITVTLQKDTFLWKLKLLKSGSSYSSSRLHAVEAQVLVLASGNDNLLPSGDEAERLWTTLKNCKVRYFKDSDHALLLEDSINLFTFIKATRTYRHSRQHDFVSDYLPISISEFRKLFVQDFRLLNLATSPVFLSTLENGRIVRGFSGVPNNGPILFVGYHMLMGIEVFSLVEEFVREKNILIRSLAHPFMATKAETSRQEFALFDSIAVLGALPVSARNIYKLLSRKSFVILYPGGIREAFHRKGEEYKLFWPDQPEFVRMAARFGATIVPFGTVGIDDIAELVLDYDDQMKIPFAKKWIEKHNEEEVRARLRADMDGEISKQDMHYPIVAPKVPGRFYYLFGRPYETRGMDPKDRESAIEMYSQIKSDVECSIAYLRKKREEDPYRSIVQRTIYQNSRGGSAAALSEIPTFEHDREEFSNTPHSDAGI</sequence>
<feature type="compositionally biased region" description="Polar residues" evidence="4">
    <location>
        <begin position="699"/>
        <end position="708"/>
    </location>
</feature>
<protein>
    <submittedName>
        <fullName evidence="6">Acyltransferase-like protein, chloroplastic</fullName>
    </submittedName>
</protein>
<keyword evidence="3 6" id="KW-0012">Acyltransferase</keyword>
<dbReference type="InterPro" id="IPR022742">
    <property type="entry name" value="Hydrolase_4"/>
</dbReference>
<dbReference type="GO" id="GO:0004144">
    <property type="term" value="F:diacylglycerol O-acyltransferase activity"/>
    <property type="evidence" value="ECO:0007669"/>
    <property type="project" value="UniProtKB-ARBA"/>
</dbReference>
<keyword evidence="7" id="KW-1185">Reference proteome</keyword>
<dbReference type="EMBL" id="JANAVB010041419">
    <property type="protein sequence ID" value="KAJ6796120.1"/>
    <property type="molecule type" value="Genomic_DNA"/>
</dbReference>
<evidence type="ECO:0000313" key="6">
    <source>
        <dbReference type="EMBL" id="KAJ6796120.1"/>
    </source>
</evidence>
<feature type="region of interest" description="Disordered" evidence="4">
    <location>
        <begin position="1"/>
        <end position="28"/>
    </location>
</feature>
<dbReference type="AlphaFoldDB" id="A0AAX6DWF3"/>
<gene>
    <name evidence="6" type="ORF">M6B38_222020</name>
</gene>
<reference evidence="6" key="1">
    <citation type="journal article" date="2023" name="GigaByte">
        <title>Genome assembly of the bearded iris, Iris pallida Lam.</title>
        <authorList>
            <person name="Bruccoleri R.E."/>
            <person name="Oakeley E.J."/>
            <person name="Faust A.M.E."/>
            <person name="Altorfer M."/>
            <person name="Dessus-Babus S."/>
            <person name="Burckhardt D."/>
            <person name="Oertli M."/>
            <person name="Naumann U."/>
            <person name="Petersen F."/>
            <person name="Wong J."/>
        </authorList>
    </citation>
    <scope>NUCLEOTIDE SEQUENCE</scope>
    <source>
        <strain evidence="6">GSM-AAB239-AS_SAM_17_03QT</strain>
    </source>
</reference>
<keyword evidence="2" id="KW-0808">Transferase</keyword>
<evidence type="ECO:0000313" key="7">
    <source>
        <dbReference type="Proteomes" id="UP001140949"/>
    </source>
</evidence>
<proteinExistence type="inferred from homology"/>
<name>A0AAX6DWF3_IRIPA</name>
<dbReference type="GO" id="GO:0016020">
    <property type="term" value="C:membrane"/>
    <property type="evidence" value="ECO:0007669"/>
    <property type="project" value="TreeGrafter"/>
</dbReference>
<dbReference type="GO" id="GO:0019432">
    <property type="term" value="P:triglyceride biosynthetic process"/>
    <property type="evidence" value="ECO:0007669"/>
    <property type="project" value="UniProtKB-ARBA"/>
</dbReference>
<dbReference type="Pfam" id="PF03982">
    <property type="entry name" value="DAGAT"/>
    <property type="match status" value="1"/>
</dbReference>
<accession>A0AAX6DWF3</accession>
<dbReference type="PANTHER" id="PTHR22753:SF14">
    <property type="entry name" value="MONOACYLGLYCEROL_DIACYLGLYCEROL O-ACYLTRANSFERASE"/>
    <property type="match status" value="1"/>
</dbReference>
<dbReference type="CDD" id="cd07987">
    <property type="entry name" value="LPLAT_MGAT-like"/>
    <property type="match status" value="1"/>
</dbReference>
<reference evidence="6" key="2">
    <citation type="submission" date="2023-04" db="EMBL/GenBank/DDBJ databases">
        <authorList>
            <person name="Bruccoleri R.E."/>
            <person name="Oakeley E.J."/>
            <person name="Faust A.-M."/>
            <person name="Dessus-Babus S."/>
            <person name="Altorfer M."/>
            <person name="Burckhardt D."/>
            <person name="Oertli M."/>
            <person name="Naumann U."/>
            <person name="Petersen F."/>
            <person name="Wong J."/>
        </authorList>
    </citation>
    <scope>NUCLEOTIDE SEQUENCE</scope>
    <source>
        <strain evidence="6">GSM-AAB239-AS_SAM_17_03QT</strain>
        <tissue evidence="6">Leaf</tissue>
    </source>
</reference>